<dbReference type="Gene3D" id="3.30.360.10">
    <property type="entry name" value="Dihydrodipicolinate Reductase, domain 2"/>
    <property type="match status" value="1"/>
</dbReference>
<evidence type="ECO:0000259" key="2">
    <source>
        <dbReference type="Pfam" id="PF22725"/>
    </source>
</evidence>
<dbReference type="EMBL" id="CP025791">
    <property type="protein sequence ID" value="AUP80013.1"/>
    <property type="molecule type" value="Genomic_DNA"/>
</dbReference>
<sequence>MKRREFITKSGMTTAGIIAGTATLGAITKTFGSNNTINIGVIGTGDRGGGMIPALNEIEGFHVSAVCDILPFRLEQGISKASNNAKAYKNYKELLDNKDVDAILIATPFSTHAPIALDALDAGKHIYCEKTMAKGFAGINSLVEKVSNSKSIFQTGHQYHSSKLYKHVVDLIKSGEIGKITSFECQWNRNGNWRRPVPEPSLERAVNWRMYREYSGGLVAELSSHQIDFIHWVLGENPKKIMGTGGIDFWKDGRETFDNIHLLFEYPSGVKAQFTCLTNNALGDYQIKVHGSKGTILLDYDKAWIYHEKSYKKELANVDGVSGATVNSHLQGKAYPIEVSHLNPSRQALVDFRDAILDNKQPISNVYTGADTARAVQLSLDAMYNEDIRYWKV</sequence>
<dbReference type="RefSeq" id="WP_102756665.1">
    <property type="nucleotide sequence ID" value="NZ_CP025791.1"/>
</dbReference>
<dbReference type="SUPFAM" id="SSF51735">
    <property type="entry name" value="NAD(P)-binding Rossmann-fold domains"/>
    <property type="match status" value="1"/>
</dbReference>
<dbReference type="GO" id="GO:0000166">
    <property type="term" value="F:nucleotide binding"/>
    <property type="evidence" value="ECO:0007669"/>
    <property type="project" value="InterPro"/>
</dbReference>
<dbReference type="Pfam" id="PF01408">
    <property type="entry name" value="GFO_IDH_MocA"/>
    <property type="match status" value="1"/>
</dbReference>
<gene>
    <name evidence="3" type="ORF">C1H87_15405</name>
</gene>
<dbReference type="OrthoDB" id="9771072at2"/>
<dbReference type="PANTHER" id="PTHR43818:SF12">
    <property type="entry name" value="NADH-DEPENDENT DEHYDROGENASE-RELATED"/>
    <property type="match status" value="1"/>
</dbReference>
<feature type="domain" description="GFO/IDH/MocA-like oxidoreductase" evidence="2">
    <location>
        <begin position="165"/>
        <end position="296"/>
    </location>
</feature>
<keyword evidence="4" id="KW-1185">Reference proteome</keyword>
<dbReference type="AlphaFoldDB" id="A0A2K9PSG2"/>
<dbReference type="InterPro" id="IPR000683">
    <property type="entry name" value="Gfo/Idh/MocA-like_OxRdtase_N"/>
</dbReference>
<dbReference type="PANTHER" id="PTHR43818">
    <property type="entry name" value="BCDNA.GH03377"/>
    <property type="match status" value="1"/>
</dbReference>
<feature type="domain" description="Gfo/Idh/MocA-like oxidoreductase N-terminal" evidence="1">
    <location>
        <begin position="37"/>
        <end position="157"/>
    </location>
</feature>
<dbReference type="KEGG" id="fek:C1H87_15405"/>
<protein>
    <submittedName>
        <fullName evidence="3">Gfo/Idh/MocA family oxidoreductase</fullName>
    </submittedName>
</protein>
<proteinExistence type="predicted"/>
<evidence type="ECO:0000313" key="3">
    <source>
        <dbReference type="EMBL" id="AUP80013.1"/>
    </source>
</evidence>
<evidence type="ECO:0000259" key="1">
    <source>
        <dbReference type="Pfam" id="PF01408"/>
    </source>
</evidence>
<dbReference type="SUPFAM" id="SSF55347">
    <property type="entry name" value="Glyceraldehyde-3-phosphate dehydrogenase-like, C-terminal domain"/>
    <property type="match status" value="1"/>
</dbReference>
<dbReference type="InterPro" id="IPR050463">
    <property type="entry name" value="Gfo/Idh/MocA_oxidrdct_glycsds"/>
</dbReference>
<name>A0A2K9PSG2_9FLAO</name>
<dbReference type="Pfam" id="PF22725">
    <property type="entry name" value="GFO_IDH_MocA_C3"/>
    <property type="match status" value="1"/>
</dbReference>
<accession>A0A2K9PSG2</accession>
<dbReference type="InterPro" id="IPR036291">
    <property type="entry name" value="NAD(P)-bd_dom_sf"/>
</dbReference>
<dbReference type="InterPro" id="IPR055170">
    <property type="entry name" value="GFO_IDH_MocA-like_dom"/>
</dbReference>
<evidence type="ECO:0000313" key="4">
    <source>
        <dbReference type="Proteomes" id="UP000235826"/>
    </source>
</evidence>
<reference evidence="3 4" key="1">
    <citation type="submission" date="2018-01" db="EMBL/GenBank/DDBJ databases">
        <title>Complete genome sequence of Flavivirga eckloniae ECD14 isolated from seaweed Ecklonia cava.</title>
        <authorList>
            <person name="Lee J.H."/>
            <person name="Baik K.S."/>
            <person name="Seong C.N."/>
        </authorList>
    </citation>
    <scope>NUCLEOTIDE SEQUENCE [LARGE SCALE GENOMIC DNA]</scope>
    <source>
        <strain evidence="3 4">ECD14</strain>
    </source>
</reference>
<dbReference type="Proteomes" id="UP000235826">
    <property type="component" value="Chromosome"/>
</dbReference>
<organism evidence="3 4">
    <name type="scientific">Flavivirga eckloniae</name>
    <dbReference type="NCBI Taxonomy" id="1803846"/>
    <lineage>
        <taxon>Bacteria</taxon>
        <taxon>Pseudomonadati</taxon>
        <taxon>Bacteroidota</taxon>
        <taxon>Flavobacteriia</taxon>
        <taxon>Flavobacteriales</taxon>
        <taxon>Flavobacteriaceae</taxon>
        <taxon>Flavivirga</taxon>
    </lineage>
</organism>
<dbReference type="Gene3D" id="3.40.50.720">
    <property type="entry name" value="NAD(P)-binding Rossmann-like Domain"/>
    <property type="match status" value="1"/>
</dbReference>